<dbReference type="SUPFAM" id="SSF52047">
    <property type="entry name" value="RNI-like"/>
    <property type="match status" value="1"/>
</dbReference>
<evidence type="ECO:0000259" key="1">
    <source>
        <dbReference type="Pfam" id="PF25372"/>
    </source>
</evidence>
<feature type="domain" description="F-box/LRR-repeat protein 15-like leucin rich repeat" evidence="1">
    <location>
        <begin position="176"/>
        <end position="347"/>
    </location>
</feature>
<dbReference type="OrthoDB" id="550575at2759"/>
<dbReference type="AlphaFoldDB" id="A0A1X2HE09"/>
<dbReference type="GO" id="GO:0019005">
    <property type="term" value="C:SCF ubiquitin ligase complex"/>
    <property type="evidence" value="ECO:0007669"/>
    <property type="project" value="TreeGrafter"/>
</dbReference>
<comment type="caution">
    <text evidence="2">The sequence shown here is derived from an EMBL/GenBank/DDBJ whole genome shotgun (WGS) entry which is preliminary data.</text>
</comment>
<dbReference type="InterPro" id="IPR057207">
    <property type="entry name" value="FBXL15_LRR"/>
</dbReference>
<dbReference type="Gene3D" id="3.80.10.10">
    <property type="entry name" value="Ribonuclease Inhibitor"/>
    <property type="match status" value="2"/>
</dbReference>
<evidence type="ECO:0000313" key="3">
    <source>
        <dbReference type="Proteomes" id="UP000242180"/>
    </source>
</evidence>
<dbReference type="PANTHER" id="PTHR13318">
    <property type="entry name" value="PARTNER OF PAIRED, ISOFORM B-RELATED"/>
    <property type="match status" value="1"/>
</dbReference>
<dbReference type="GO" id="GO:0031146">
    <property type="term" value="P:SCF-dependent proteasomal ubiquitin-dependent protein catabolic process"/>
    <property type="evidence" value="ECO:0007669"/>
    <property type="project" value="TreeGrafter"/>
</dbReference>
<dbReference type="InParanoid" id="A0A1X2HE09"/>
<proteinExistence type="predicted"/>
<dbReference type="EMBL" id="MCGN01000004">
    <property type="protein sequence ID" value="ORY97193.1"/>
    <property type="molecule type" value="Genomic_DNA"/>
</dbReference>
<keyword evidence="3" id="KW-1185">Reference proteome</keyword>
<accession>A0A1X2HE09</accession>
<dbReference type="PANTHER" id="PTHR13318:SF95">
    <property type="entry name" value="F-BOX PROTEIN YLR352W"/>
    <property type="match status" value="1"/>
</dbReference>
<gene>
    <name evidence="2" type="ORF">BCR43DRAFT_545237</name>
</gene>
<protein>
    <recommendedName>
        <fullName evidence="1">F-box/LRR-repeat protein 15-like leucin rich repeat domain-containing protein</fullName>
    </recommendedName>
</protein>
<name>A0A1X2HE09_SYNRA</name>
<evidence type="ECO:0000313" key="2">
    <source>
        <dbReference type="EMBL" id="ORY97193.1"/>
    </source>
</evidence>
<dbReference type="OMA" id="ARILWRE"/>
<dbReference type="Proteomes" id="UP000242180">
    <property type="component" value="Unassembled WGS sequence"/>
</dbReference>
<dbReference type="SMART" id="SM00367">
    <property type="entry name" value="LRR_CC"/>
    <property type="match status" value="5"/>
</dbReference>
<dbReference type="Pfam" id="PF25372">
    <property type="entry name" value="DUF7885"/>
    <property type="match status" value="1"/>
</dbReference>
<sequence>MLQPRKEAVPHIAVGVAEIVEEILHALVDFAHEPGNRRRHAQLQPCLTVCRLWHACAARILWRELTIDEGYMHYSALLRLASLLSPLPDLTASSSTSTMDTDDGNEPSDMIVPMPQSNQPSLQSAPSKADEVYRKYQGRVRRIPYETMVRSLSIIKMKQANVSEPVAEIGRAACHIEQVNIYICDHLDDYAITPFLQHGRLTHLSLAGCHKITDQLILELAATSPQLEHLDLRACGRVSDMSITAVARQCPRLTHLNVGRVNERHRITSESIRWVARHTRVAVLGLAGCDIDDETMILLAKHRNHSLERLSINSCHRISNATLRACVEHCPNISVFEMRECHLINDWEAIYELSKRKVVLTLCKQQERACGEWARRNGKSLNLRLARAT</sequence>
<dbReference type="STRING" id="13706.A0A1X2HE09"/>
<organism evidence="2 3">
    <name type="scientific">Syncephalastrum racemosum</name>
    <name type="common">Filamentous fungus</name>
    <dbReference type="NCBI Taxonomy" id="13706"/>
    <lineage>
        <taxon>Eukaryota</taxon>
        <taxon>Fungi</taxon>
        <taxon>Fungi incertae sedis</taxon>
        <taxon>Mucoromycota</taxon>
        <taxon>Mucoromycotina</taxon>
        <taxon>Mucoromycetes</taxon>
        <taxon>Mucorales</taxon>
        <taxon>Syncephalastraceae</taxon>
        <taxon>Syncephalastrum</taxon>
    </lineage>
</organism>
<dbReference type="InterPro" id="IPR006553">
    <property type="entry name" value="Leu-rich_rpt_Cys-con_subtyp"/>
</dbReference>
<dbReference type="InterPro" id="IPR032675">
    <property type="entry name" value="LRR_dom_sf"/>
</dbReference>
<reference evidence="2 3" key="1">
    <citation type="submission" date="2016-07" db="EMBL/GenBank/DDBJ databases">
        <title>Pervasive Adenine N6-methylation of Active Genes in Fungi.</title>
        <authorList>
            <consortium name="DOE Joint Genome Institute"/>
            <person name="Mondo S.J."/>
            <person name="Dannebaum R.O."/>
            <person name="Kuo R.C."/>
            <person name="Labutti K."/>
            <person name="Haridas S."/>
            <person name="Kuo A."/>
            <person name="Salamov A."/>
            <person name="Ahrendt S.R."/>
            <person name="Lipzen A."/>
            <person name="Sullivan W."/>
            <person name="Andreopoulos W.B."/>
            <person name="Clum A."/>
            <person name="Lindquist E."/>
            <person name="Daum C."/>
            <person name="Ramamoorthy G.K."/>
            <person name="Gryganskyi A."/>
            <person name="Culley D."/>
            <person name="Magnuson J.K."/>
            <person name="James T.Y."/>
            <person name="O'Malley M.A."/>
            <person name="Stajich J.E."/>
            <person name="Spatafora J.W."/>
            <person name="Visel A."/>
            <person name="Grigoriev I.V."/>
        </authorList>
    </citation>
    <scope>NUCLEOTIDE SEQUENCE [LARGE SCALE GENOMIC DNA]</scope>
    <source>
        <strain evidence="2 3">NRRL 2496</strain>
    </source>
</reference>